<dbReference type="InterPro" id="IPR040008">
    <property type="entry name" value="Ribosomal_mL46"/>
</dbReference>
<dbReference type="Gene3D" id="3.90.79.10">
    <property type="entry name" value="Nucleoside Triphosphate Pyrophosphohydrolase"/>
    <property type="match status" value="1"/>
</dbReference>
<proteinExistence type="predicted"/>
<protein>
    <submittedName>
        <fullName evidence="2">39S ribosomal protein L46, mitochondrial</fullName>
    </submittedName>
</protein>
<dbReference type="PANTHER" id="PTHR13124">
    <property type="entry name" value="39S RIBOSOMAL PROTEIN L46, MITOCHONDRIAL PRECURSOR-RELATED"/>
    <property type="match status" value="1"/>
</dbReference>
<accession>S9U6E4</accession>
<keyword evidence="2" id="KW-0689">Ribosomal protein</keyword>
<dbReference type="FunFam" id="3.90.79.10:FF:000088">
    <property type="entry name" value="Mitochondrial ribosomal protein L17"/>
    <property type="match status" value="1"/>
</dbReference>
<organism evidence="2 3">
    <name type="scientific">Strigomonas culicis</name>
    <dbReference type="NCBI Taxonomy" id="28005"/>
    <lineage>
        <taxon>Eukaryota</taxon>
        <taxon>Discoba</taxon>
        <taxon>Euglenozoa</taxon>
        <taxon>Kinetoplastea</taxon>
        <taxon>Metakinetoplastina</taxon>
        <taxon>Trypanosomatida</taxon>
        <taxon>Trypanosomatidae</taxon>
        <taxon>Strigomonadinae</taxon>
        <taxon>Strigomonas</taxon>
    </lineage>
</organism>
<dbReference type="GO" id="GO:0005762">
    <property type="term" value="C:mitochondrial large ribosomal subunit"/>
    <property type="evidence" value="ECO:0007669"/>
    <property type="project" value="TreeGrafter"/>
</dbReference>
<dbReference type="InterPro" id="IPR021757">
    <property type="entry name" value="Ribosomal_mL46_N"/>
</dbReference>
<dbReference type="PANTHER" id="PTHR13124:SF12">
    <property type="entry name" value="LARGE RIBOSOMAL SUBUNIT PROTEIN ML46"/>
    <property type="match status" value="1"/>
</dbReference>
<keyword evidence="2" id="KW-0687">Ribonucleoprotein</keyword>
<dbReference type="Pfam" id="PF11788">
    <property type="entry name" value="MRP-L46"/>
    <property type="match status" value="1"/>
</dbReference>
<gene>
    <name evidence="2" type="ORF">STCU_07150</name>
</gene>
<name>S9U6E4_9TRYP</name>
<feature type="domain" description="Large ribosomal subunit protein mL46 N-terminal" evidence="1">
    <location>
        <begin position="38"/>
        <end position="135"/>
    </location>
</feature>
<dbReference type="EMBL" id="ATMH01007150">
    <property type="protein sequence ID" value="EPY24498.1"/>
    <property type="molecule type" value="Genomic_DNA"/>
</dbReference>
<keyword evidence="3" id="KW-1185">Reference proteome</keyword>
<dbReference type="GO" id="GO:0003735">
    <property type="term" value="F:structural constituent of ribosome"/>
    <property type="evidence" value="ECO:0007669"/>
    <property type="project" value="InterPro"/>
</dbReference>
<sequence>MRTIRVVHRLVGGRHFHAQHRTPVLPQMPVCDPVPAEQICVGYLLQRNQVVKHSPHPLETEMSYLLEREHGRYSRHDGSETATHFMASRGQSLDLLNRTDANQIKGNFFGLESYQDAMRVVLQRYRPERRVTAADLYDPAQLTDAPPRRHTLHRRLDDYLYLIVQDAATGRWTVPRTARAEGESLRMTLDRAVSSHHGDALDCYVWSNAPQATVLLEQENTRLFLYVATYLSGRPNFATVEPALKDHAWVTRSELLQYKDTFASAHLVEALTDIAADSMFES</sequence>
<comment type="caution">
    <text evidence="2">The sequence shown here is derived from an EMBL/GenBank/DDBJ whole genome shotgun (WGS) entry which is preliminary data.</text>
</comment>
<dbReference type="AlphaFoldDB" id="S9U6E4"/>
<evidence type="ECO:0000313" key="2">
    <source>
        <dbReference type="EMBL" id="EPY24498.1"/>
    </source>
</evidence>
<evidence type="ECO:0000313" key="3">
    <source>
        <dbReference type="Proteomes" id="UP000015354"/>
    </source>
</evidence>
<dbReference type="Proteomes" id="UP000015354">
    <property type="component" value="Unassembled WGS sequence"/>
</dbReference>
<evidence type="ECO:0000259" key="1">
    <source>
        <dbReference type="Pfam" id="PF11788"/>
    </source>
</evidence>
<reference evidence="2 3" key="1">
    <citation type="journal article" date="2013" name="PLoS ONE">
        <title>Predicting the Proteins of Angomonas deanei, Strigomonas culicis and Their Respective Endosymbionts Reveals New Aspects of the Trypanosomatidae Family.</title>
        <authorList>
            <person name="Motta M.C."/>
            <person name="Martins A.C."/>
            <person name="de Souza S.S."/>
            <person name="Catta-Preta C.M."/>
            <person name="Silva R."/>
            <person name="Klein C.C."/>
            <person name="de Almeida L.G."/>
            <person name="de Lima Cunha O."/>
            <person name="Ciapina L.P."/>
            <person name="Brocchi M."/>
            <person name="Colabardini A.C."/>
            <person name="de Araujo Lima B."/>
            <person name="Machado C.R."/>
            <person name="de Almeida Soares C.M."/>
            <person name="Probst C.M."/>
            <person name="de Menezes C.B."/>
            <person name="Thompson C.E."/>
            <person name="Bartholomeu D.C."/>
            <person name="Gradia D.F."/>
            <person name="Pavoni D.P."/>
            <person name="Grisard E.C."/>
            <person name="Fantinatti-Garboggini F."/>
            <person name="Marchini F.K."/>
            <person name="Rodrigues-Luiz G.F."/>
            <person name="Wagner G."/>
            <person name="Goldman G.H."/>
            <person name="Fietto J.L."/>
            <person name="Elias M.C."/>
            <person name="Goldman M.H."/>
            <person name="Sagot M.F."/>
            <person name="Pereira M."/>
            <person name="Stoco P.H."/>
            <person name="de Mendonca-Neto R.P."/>
            <person name="Teixeira S.M."/>
            <person name="Maciel T.E."/>
            <person name="de Oliveira Mendes T.A."/>
            <person name="Urmenyi T.P."/>
            <person name="de Souza W."/>
            <person name="Schenkman S."/>
            <person name="de Vasconcelos A.T."/>
        </authorList>
    </citation>
    <scope>NUCLEOTIDE SEQUENCE [LARGE SCALE GENOMIC DNA]</scope>
</reference>
<dbReference type="OrthoDB" id="194611at2759"/>